<accession>A0A7W9M658</accession>
<keyword evidence="3" id="KW-1185">Reference proteome</keyword>
<sequence>MAKIGVRKIGLFTVMSGALGLTVGGEVQAVQPLLGTPMAVVLALVFALSTLLALHEVTVAHSKSARLWAWLVLVLAGGMELGLNTWHALSVGNLPTPAAIAVGAGPVVLAGLLSHLLTLSVDEQPAPAPAPVPVPPVAPVHPPRTDVAPVRRDPVADKPTPVRATAVRTGTPQTTRKAVAAGARTAPKAPRPDDELLAILSYPELVARDEDGTVPVRRAARELGCGVDRARKLLGQVGLLATGPDEDAPVPALSLVDAV</sequence>
<organism evidence="2 3">
    <name type="scientific">Saccharothrix ecbatanensis</name>
    <dbReference type="NCBI Taxonomy" id="1105145"/>
    <lineage>
        <taxon>Bacteria</taxon>
        <taxon>Bacillati</taxon>
        <taxon>Actinomycetota</taxon>
        <taxon>Actinomycetes</taxon>
        <taxon>Pseudonocardiales</taxon>
        <taxon>Pseudonocardiaceae</taxon>
        <taxon>Saccharothrix</taxon>
    </lineage>
</organism>
<keyword evidence="1" id="KW-1133">Transmembrane helix</keyword>
<gene>
    <name evidence="2" type="ORF">F4560_008715</name>
</gene>
<evidence type="ECO:0008006" key="4">
    <source>
        <dbReference type="Google" id="ProtNLM"/>
    </source>
</evidence>
<evidence type="ECO:0000256" key="1">
    <source>
        <dbReference type="SAM" id="Phobius"/>
    </source>
</evidence>
<keyword evidence="1" id="KW-0812">Transmembrane</keyword>
<dbReference type="AlphaFoldDB" id="A0A7W9M658"/>
<reference evidence="2 3" key="1">
    <citation type="submission" date="2020-08" db="EMBL/GenBank/DDBJ databases">
        <title>Sequencing the genomes of 1000 actinobacteria strains.</title>
        <authorList>
            <person name="Klenk H.-P."/>
        </authorList>
    </citation>
    <scope>NUCLEOTIDE SEQUENCE [LARGE SCALE GENOMIC DNA]</scope>
    <source>
        <strain evidence="2 3">DSM 45486</strain>
    </source>
</reference>
<feature type="transmembrane region" description="Helical" evidence="1">
    <location>
        <begin position="67"/>
        <end position="86"/>
    </location>
</feature>
<keyword evidence="1" id="KW-0472">Membrane</keyword>
<comment type="caution">
    <text evidence="2">The sequence shown here is derived from an EMBL/GenBank/DDBJ whole genome shotgun (WGS) entry which is preliminary data.</text>
</comment>
<dbReference type="EMBL" id="JACHMO010000001">
    <property type="protein sequence ID" value="MBB5808947.1"/>
    <property type="molecule type" value="Genomic_DNA"/>
</dbReference>
<dbReference type="Proteomes" id="UP000552097">
    <property type="component" value="Unassembled WGS sequence"/>
</dbReference>
<evidence type="ECO:0000313" key="2">
    <source>
        <dbReference type="EMBL" id="MBB5808947.1"/>
    </source>
</evidence>
<feature type="transmembrane region" description="Helical" evidence="1">
    <location>
        <begin position="98"/>
        <end position="117"/>
    </location>
</feature>
<evidence type="ECO:0000313" key="3">
    <source>
        <dbReference type="Proteomes" id="UP000552097"/>
    </source>
</evidence>
<feature type="transmembrane region" description="Helical" evidence="1">
    <location>
        <begin position="34"/>
        <end position="55"/>
    </location>
</feature>
<dbReference type="RefSeq" id="WP_184928775.1">
    <property type="nucleotide sequence ID" value="NZ_JACHMO010000001.1"/>
</dbReference>
<protein>
    <recommendedName>
        <fullName evidence="4">DUF2637 domain-containing protein</fullName>
    </recommendedName>
</protein>
<name>A0A7W9M658_9PSEU</name>
<proteinExistence type="predicted"/>